<dbReference type="Proteomes" id="UP000499080">
    <property type="component" value="Unassembled WGS sequence"/>
</dbReference>
<name>A0A4Y2BH40_ARAVE</name>
<reference evidence="1 2" key="1">
    <citation type="journal article" date="2019" name="Sci. Rep.">
        <title>Orb-weaving spider Araneus ventricosus genome elucidates the spidroin gene catalogue.</title>
        <authorList>
            <person name="Kono N."/>
            <person name="Nakamura H."/>
            <person name="Ohtoshi R."/>
            <person name="Moran D.A.P."/>
            <person name="Shinohara A."/>
            <person name="Yoshida Y."/>
            <person name="Fujiwara M."/>
            <person name="Mori M."/>
            <person name="Tomita M."/>
            <person name="Arakawa K."/>
        </authorList>
    </citation>
    <scope>NUCLEOTIDE SEQUENCE [LARGE SCALE GENOMIC DNA]</scope>
</reference>
<gene>
    <name evidence="1" type="ORF">AVEN_23633_1</name>
</gene>
<evidence type="ECO:0000313" key="2">
    <source>
        <dbReference type="Proteomes" id="UP000499080"/>
    </source>
</evidence>
<proteinExistence type="predicted"/>
<comment type="caution">
    <text evidence="1">The sequence shown here is derived from an EMBL/GenBank/DDBJ whole genome shotgun (WGS) entry which is preliminary data.</text>
</comment>
<keyword evidence="2" id="KW-1185">Reference proteome</keyword>
<evidence type="ECO:0000313" key="1">
    <source>
        <dbReference type="EMBL" id="GBL91572.1"/>
    </source>
</evidence>
<accession>A0A4Y2BH40</accession>
<dbReference type="EMBL" id="BGPR01000080">
    <property type="protein sequence ID" value="GBL91572.1"/>
    <property type="molecule type" value="Genomic_DNA"/>
</dbReference>
<dbReference type="AlphaFoldDB" id="A0A4Y2BH40"/>
<sequence length="93" mass="11186">MERLRKVLAEVETDDDPDFENEPDDVLEEIFQIMKVSANMIRNRKRTEILERMMLITWNCFHQKRALSGERQNFGKILVVLILCRSYLEQKEK</sequence>
<organism evidence="1 2">
    <name type="scientific">Araneus ventricosus</name>
    <name type="common">Orbweaver spider</name>
    <name type="synonym">Epeira ventricosa</name>
    <dbReference type="NCBI Taxonomy" id="182803"/>
    <lineage>
        <taxon>Eukaryota</taxon>
        <taxon>Metazoa</taxon>
        <taxon>Ecdysozoa</taxon>
        <taxon>Arthropoda</taxon>
        <taxon>Chelicerata</taxon>
        <taxon>Arachnida</taxon>
        <taxon>Araneae</taxon>
        <taxon>Araneomorphae</taxon>
        <taxon>Entelegynae</taxon>
        <taxon>Araneoidea</taxon>
        <taxon>Araneidae</taxon>
        <taxon>Araneus</taxon>
    </lineage>
</organism>
<protein>
    <submittedName>
        <fullName evidence="1">Uncharacterized protein</fullName>
    </submittedName>
</protein>